<keyword evidence="2" id="KW-0285">Flavoprotein</keyword>
<dbReference type="eggNOG" id="COG0778">
    <property type="taxonomic scope" value="Bacteria"/>
</dbReference>
<dbReference type="PATRIC" id="fig|1319815.3.peg.1782"/>
<dbReference type="EMBL" id="AXZF01000071">
    <property type="protein sequence ID" value="ERT68258.1"/>
    <property type="molecule type" value="Genomic_DNA"/>
</dbReference>
<organism evidence="6 7">
    <name type="scientific">Cetobacterium somerae ATCC BAA-474</name>
    <dbReference type="NCBI Taxonomy" id="1319815"/>
    <lineage>
        <taxon>Bacteria</taxon>
        <taxon>Fusobacteriati</taxon>
        <taxon>Fusobacteriota</taxon>
        <taxon>Fusobacteriia</taxon>
        <taxon>Fusobacteriales</taxon>
        <taxon>Fusobacteriaceae</taxon>
        <taxon>Cetobacterium</taxon>
    </lineage>
</organism>
<feature type="domain" description="Nitroreductase" evidence="5">
    <location>
        <begin position="12"/>
        <end position="175"/>
    </location>
</feature>
<evidence type="ECO:0000256" key="2">
    <source>
        <dbReference type="ARBA" id="ARBA00022630"/>
    </source>
</evidence>
<dbReference type="InterPro" id="IPR000415">
    <property type="entry name" value="Nitroreductase-like"/>
</dbReference>
<dbReference type="Gene3D" id="3.40.109.10">
    <property type="entry name" value="NADH Oxidase"/>
    <property type="match status" value="1"/>
</dbReference>
<dbReference type="InterPro" id="IPR029479">
    <property type="entry name" value="Nitroreductase"/>
</dbReference>
<protein>
    <recommendedName>
        <fullName evidence="5">Nitroreductase domain-containing protein</fullName>
    </recommendedName>
</protein>
<gene>
    <name evidence="6" type="ORF">HMPREF0202_01844</name>
</gene>
<comment type="caution">
    <text evidence="6">The sequence shown here is derived from an EMBL/GenBank/DDBJ whole genome shotgun (WGS) entry which is preliminary data.</text>
</comment>
<dbReference type="Pfam" id="PF00881">
    <property type="entry name" value="Nitroreductase"/>
    <property type="match status" value="1"/>
</dbReference>
<dbReference type="STRING" id="1319815.HMPREF0202_01844"/>
<evidence type="ECO:0000313" key="7">
    <source>
        <dbReference type="Proteomes" id="UP000017081"/>
    </source>
</evidence>
<keyword evidence="4" id="KW-0560">Oxidoreductase</keyword>
<comment type="similarity">
    <text evidence="1">Belongs to the flavin oxidoreductase frp family.</text>
</comment>
<dbReference type="SUPFAM" id="SSF55469">
    <property type="entry name" value="FMN-dependent nitroreductase-like"/>
    <property type="match status" value="1"/>
</dbReference>
<keyword evidence="3" id="KW-0288">FMN</keyword>
<dbReference type="AlphaFoldDB" id="U7VBV3"/>
<dbReference type="HOGENOM" id="CLU_070764_0_1_0"/>
<dbReference type="RefSeq" id="WP_023051380.1">
    <property type="nucleotide sequence ID" value="NZ_CP173065.2"/>
</dbReference>
<evidence type="ECO:0000256" key="1">
    <source>
        <dbReference type="ARBA" id="ARBA00008366"/>
    </source>
</evidence>
<keyword evidence="7" id="KW-1185">Reference proteome</keyword>
<proteinExistence type="inferred from homology"/>
<reference evidence="6 7" key="1">
    <citation type="submission" date="2013-08" db="EMBL/GenBank/DDBJ databases">
        <authorList>
            <person name="Weinstock G."/>
            <person name="Sodergren E."/>
            <person name="Wylie T."/>
            <person name="Fulton L."/>
            <person name="Fulton R."/>
            <person name="Fronick C."/>
            <person name="O'Laughlin M."/>
            <person name="Godfrey J."/>
            <person name="Miner T."/>
            <person name="Herter B."/>
            <person name="Appelbaum E."/>
            <person name="Cordes M."/>
            <person name="Lek S."/>
            <person name="Wollam A."/>
            <person name="Pepin K.H."/>
            <person name="Palsikar V.B."/>
            <person name="Mitreva M."/>
            <person name="Wilson R.K."/>
        </authorList>
    </citation>
    <scope>NUCLEOTIDE SEQUENCE [LARGE SCALE GENOMIC DNA]</scope>
    <source>
        <strain evidence="6 7">ATCC BAA-474</strain>
    </source>
</reference>
<dbReference type="PANTHER" id="PTHR43425">
    <property type="entry name" value="OXYGEN-INSENSITIVE NADPH NITROREDUCTASE"/>
    <property type="match status" value="1"/>
</dbReference>
<name>U7VBV3_9FUSO</name>
<evidence type="ECO:0000259" key="5">
    <source>
        <dbReference type="Pfam" id="PF00881"/>
    </source>
</evidence>
<accession>U7VBV3</accession>
<dbReference type="InterPro" id="IPR016446">
    <property type="entry name" value="Flavin_OxRdtase_Frp"/>
</dbReference>
<dbReference type="GO" id="GO:0016491">
    <property type="term" value="F:oxidoreductase activity"/>
    <property type="evidence" value="ECO:0007669"/>
    <property type="project" value="UniProtKB-KW"/>
</dbReference>
<dbReference type="PANTHER" id="PTHR43425:SF2">
    <property type="entry name" value="OXYGEN-INSENSITIVE NADPH NITROREDUCTASE"/>
    <property type="match status" value="1"/>
</dbReference>
<dbReference type="Proteomes" id="UP000017081">
    <property type="component" value="Unassembled WGS sequence"/>
</dbReference>
<sequence>MNSLLKNLDVLMNRKSVRAYSDDKISEEIKNAIIESTLRAPTAGNMMMYSIIEVTDENLKNRLVETCDNQPMISKAPYLLLFLADFQRWMDYLKTSGVDEYNKENSLEMYHPGEGDLLLAINDALIAAQTAVTSAEMLGIGSCYIGDIMENFEIHKDMFNLPKYTFPVTLICFGYPTEQQKNRPQPPRYPKEMIVFENSYRHIESKEFKAMEIERNKISKPNFLPGCHNEAIHMYKRKITSSFMKEMNRSVKAAIDSWTK</sequence>
<evidence type="ECO:0000256" key="3">
    <source>
        <dbReference type="ARBA" id="ARBA00022643"/>
    </source>
</evidence>
<evidence type="ECO:0000313" key="6">
    <source>
        <dbReference type="EMBL" id="ERT68258.1"/>
    </source>
</evidence>
<evidence type="ECO:0000256" key="4">
    <source>
        <dbReference type="ARBA" id="ARBA00023002"/>
    </source>
</evidence>